<evidence type="ECO:0000313" key="3">
    <source>
        <dbReference type="Proteomes" id="UP001500748"/>
    </source>
</evidence>
<dbReference type="Pfam" id="PF22481">
    <property type="entry name" value="DUF6985"/>
    <property type="match status" value="1"/>
</dbReference>
<reference evidence="3" key="1">
    <citation type="journal article" date="2019" name="Int. J. Syst. Evol. Microbiol.">
        <title>The Global Catalogue of Microorganisms (GCM) 10K type strain sequencing project: providing services to taxonomists for standard genome sequencing and annotation.</title>
        <authorList>
            <consortium name="The Broad Institute Genomics Platform"/>
            <consortium name="The Broad Institute Genome Sequencing Center for Infectious Disease"/>
            <person name="Wu L."/>
            <person name="Ma J."/>
        </authorList>
    </citation>
    <scope>NUCLEOTIDE SEQUENCE [LARGE SCALE GENOMIC DNA]</scope>
    <source>
        <strain evidence="3">JCM 17337</strain>
    </source>
</reference>
<accession>A0ABP7H5P0</accession>
<organism evidence="2 3">
    <name type="scientific">Flavobacterium ginsengiterrae</name>
    <dbReference type="NCBI Taxonomy" id="871695"/>
    <lineage>
        <taxon>Bacteria</taxon>
        <taxon>Pseudomonadati</taxon>
        <taxon>Bacteroidota</taxon>
        <taxon>Flavobacteriia</taxon>
        <taxon>Flavobacteriales</taxon>
        <taxon>Flavobacteriaceae</taxon>
        <taxon>Flavobacterium</taxon>
    </lineage>
</organism>
<keyword evidence="3" id="KW-1185">Reference proteome</keyword>
<feature type="domain" description="DUF6985" evidence="1">
    <location>
        <begin position="160"/>
        <end position="302"/>
    </location>
</feature>
<evidence type="ECO:0000313" key="2">
    <source>
        <dbReference type="EMBL" id="GAA3783618.1"/>
    </source>
</evidence>
<dbReference type="EMBL" id="BAABDU010000011">
    <property type="protein sequence ID" value="GAA3783618.1"/>
    <property type="molecule type" value="Genomic_DNA"/>
</dbReference>
<name>A0ABP7H5P0_9FLAO</name>
<evidence type="ECO:0000259" key="1">
    <source>
        <dbReference type="Pfam" id="PF22481"/>
    </source>
</evidence>
<dbReference type="InterPro" id="IPR054254">
    <property type="entry name" value="DUF6985"/>
</dbReference>
<gene>
    <name evidence="2" type="ORF">GCM10022423_45630</name>
</gene>
<dbReference type="Proteomes" id="UP001500748">
    <property type="component" value="Unassembled WGS sequence"/>
</dbReference>
<comment type="caution">
    <text evidence="2">The sequence shown here is derived from an EMBL/GenBank/DDBJ whole genome shotgun (WGS) entry which is preliminary data.</text>
</comment>
<protein>
    <recommendedName>
        <fullName evidence="1">DUF6985 domain-containing protein</fullName>
    </recommendedName>
</protein>
<proteinExistence type="predicted"/>
<sequence>MSNAAAIINEIDTFLDKFSLKKNKLTKEDLIHFIEEKWHEADDEKYSIYQAYIIAGRMTNEYIWAKDFQNMMRWLEISDRHTASGRNEPYIRNYYKGQCCLECGNEEKALEYFYLCYNGNPDYIFTRAPFCYEFFNKHLENPRTLSNQEYDDEEDFFDSIELQEWQSFFNEEDAFISCEILSHDEDENEEITQEHENGIEYLQNNQTKVLESILKELLKIYPEQQKIYGYSEEDKPDFMPDIKEIKGFADLISPLTIYITSVFKDGIPYIGFLFSCSWDSEHGLGFMTHKDRIVEIGGADTAFLTWIAEEDNNKL</sequence>
<dbReference type="RefSeq" id="WP_345147169.1">
    <property type="nucleotide sequence ID" value="NZ_BAABDU010000011.1"/>
</dbReference>